<dbReference type="OrthoDB" id="10067624at2759"/>
<organism evidence="1 2">
    <name type="scientific">Neotoma lepida</name>
    <name type="common">Desert woodrat</name>
    <dbReference type="NCBI Taxonomy" id="56216"/>
    <lineage>
        <taxon>Eukaryota</taxon>
        <taxon>Metazoa</taxon>
        <taxon>Chordata</taxon>
        <taxon>Craniata</taxon>
        <taxon>Vertebrata</taxon>
        <taxon>Euteleostomi</taxon>
        <taxon>Mammalia</taxon>
        <taxon>Eutheria</taxon>
        <taxon>Euarchontoglires</taxon>
        <taxon>Glires</taxon>
        <taxon>Rodentia</taxon>
        <taxon>Myomorpha</taxon>
        <taxon>Muroidea</taxon>
        <taxon>Cricetidae</taxon>
        <taxon>Neotominae</taxon>
        <taxon>Neotoma</taxon>
    </lineage>
</organism>
<evidence type="ECO:0000313" key="1">
    <source>
        <dbReference type="EMBL" id="OBS68659.1"/>
    </source>
</evidence>
<accession>A0A1A6GRY7</accession>
<keyword evidence="2" id="KW-1185">Reference proteome</keyword>
<comment type="caution">
    <text evidence="1">The sequence shown here is derived from an EMBL/GenBank/DDBJ whole genome shotgun (WGS) entry which is preliminary data.</text>
</comment>
<gene>
    <name evidence="1" type="ORF">A6R68_02796</name>
</gene>
<dbReference type="AlphaFoldDB" id="A0A1A6GRY7"/>
<dbReference type="Proteomes" id="UP000092124">
    <property type="component" value="Unassembled WGS sequence"/>
</dbReference>
<sequence length="95" mass="10463">MTLVMRQTWLPIWKMNLDDSLQCAVENEELVQHLGAAKDAQQQLTAEVQRAILRAPRGVWVEASASDGIFNLGTEDNRRLSCGKAQGGPVSRQTG</sequence>
<dbReference type="STRING" id="56216.A0A1A6GRY7"/>
<proteinExistence type="predicted"/>
<evidence type="ECO:0000313" key="2">
    <source>
        <dbReference type="Proteomes" id="UP000092124"/>
    </source>
</evidence>
<dbReference type="EMBL" id="LZPO01075881">
    <property type="protein sequence ID" value="OBS68659.1"/>
    <property type="molecule type" value="Genomic_DNA"/>
</dbReference>
<protein>
    <submittedName>
        <fullName evidence="1">Uncharacterized protein</fullName>
    </submittedName>
</protein>
<reference evidence="1 2" key="1">
    <citation type="submission" date="2016-06" db="EMBL/GenBank/DDBJ databases">
        <title>The Draft Genome Sequence and Annotation of the Desert Woodrat Neotoma lepida.</title>
        <authorList>
            <person name="Campbell M."/>
            <person name="Oakeson K.F."/>
            <person name="Yandell M."/>
            <person name="Halpert J.R."/>
            <person name="Dearing D."/>
        </authorList>
    </citation>
    <scope>NUCLEOTIDE SEQUENCE [LARGE SCALE GENOMIC DNA]</scope>
    <source>
        <strain evidence="1">417</strain>
        <tissue evidence="1">Liver</tissue>
    </source>
</reference>
<name>A0A1A6GRY7_NEOLE</name>